<evidence type="ECO:0000259" key="1">
    <source>
        <dbReference type="Pfam" id="PF00934"/>
    </source>
</evidence>
<proteinExistence type="predicted"/>
<dbReference type="Gene3D" id="3.40.50.1820">
    <property type="entry name" value="alpha/beta hydrolase"/>
    <property type="match status" value="1"/>
</dbReference>
<sequence length="490" mass="49219">MSSYMIAAPEAFSVASGDLTGIGDAVKGAVGAAAPSTTRIVAAASDEVSAVIAHLFGSYAEEFQTLSAQVTRFHAQFVRALSAAAAAYVAAEDANVLTLGNLLQRAEGLGVFSPIERLLGHPFFGNGAAEAANSGAAAGPTGATGVGALLATSTNEAGLGGAVNYAATEALTAPATNPATGVKTGFSFLQIPIGPSSLFGIPIGQFNYPAPAHWYFPTQADGSVNASGVIYLQHGFGAIGWFYQPLAMQLAQQTNSIVVVPTVPSIPLPFGMWIGGTELQQGVGSLFLGSQTALNISANQAGFQGALPQDFVLTGHSAGGGLATIAAGSYLADLGAGSNHLHGVVMFDGVASNSSAFAAAIANLQAASVPVYVVAAPPQPWNAFGVTTNQLVSLYPGQFVGVEIVNGSHVDSMLGGNPLIDFAAQLLTGFSPPGATEAVYTLSSGWINDLFAGAGPSNPMYGIYGPTGGYLPPGGQSIILGQTSGIVLPV</sequence>
<dbReference type="InterPro" id="IPR038332">
    <property type="entry name" value="PPE_sf"/>
</dbReference>
<dbReference type="SUPFAM" id="SSF140459">
    <property type="entry name" value="PE/PPE dimer-like"/>
    <property type="match status" value="1"/>
</dbReference>
<organism evidence="2 3">
    <name type="scientific">Mycobacterium basiliense</name>
    <dbReference type="NCBI Taxonomy" id="2094119"/>
    <lineage>
        <taxon>Bacteria</taxon>
        <taxon>Bacillati</taxon>
        <taxon>Actinomycetota</taxon>
        <taxon>Actinomycetes</taxon>
        <taxon>Mycobacteriales</taxon>
        <taxon>Mycobacteriaceae</taxon>
        <taxon>Mycobacterium</taxon>
    </lineage>
</organism>
<dbReference type="InterPro" id="IPR000084">
    <property type="entry name" value="PE-PGRS_N"/>
</dbReference>
<evidence type="ECO:0000313" key="2">
    <source>
        <dbReference type="EMBL" id="VDM89474.1"/>
    </source>
</evidence>
<keyword evidence="3" id="KW-1185">Reference proteome</keyword>
<dbReference type="SUPFAM" id="SSF53474">
    <property type="entry name" value="alpha/beta-Hydrolases"/>
    <property type="match status" value="1"/>
</dbReference>
<dbReference type="Proteomes" id="UP000269998">
    <property type="component" value="Chromosome"/>
</dbReference>
<gene>
    <name evidence="2" type="ORF">MB901379_03051</name>
</gene>
<reference evidence="3" key="1">
    <citation type="submission" date="2018-02" db="EMBL/GenBank/DDBJ databases">
        <authorList>
            <person name="Seth-Smith MB H."/>
            <person name="Seth-Smith H."/>
        </authorList>
    </citation>
    <scope>NUCLEOTIDE SEQUENCE [LARGE SCALE GENOMIC DNA]</scope>
</reference>
<dbReference type="RefSeq" id="WP_158017340.1">
    <property type="nucleotide sequence ID" value="NZ_CBCSKE010000002.1"/>
</dbReference>
<dbReference type="KEGG" id="mbai:MB901379_03051"/>
<protein>
    <submittedName>
        <fullName evidence="2">PE family protein</fullName>
    </submittedName>
</protein>
<evidence type="ECO:0000313" key="3">
    <source>
        <dbReference type="Proteomes" id="UP000269998"/>
    </source>
</evidence>
<dbReference type="OrthoDB" id="4568724at2"/>
<dbReference type="InterPro" id="IPR029058">
    <property type="entry name" value="AB_hydrolase_fold"/>
</dbReference>
<name>A0A3S4FS15_9MYCO</name>
<dbReference type="AlphaFoldDB" id="A0A3S4FS15"/>
<feature type="domain" description="PE" evidence="1">
    <location>
        <begin position="5"/>
        <end position="95"/>
    </location>
</feature>
<dbReference type="Pfam" id="PF00934">
    <property type="entry name" value="PE"/>
    <property type="match status" value="1"/>
</dbReference>
<dbReference type="Gene3D" id="1.10.287.850">
    <property type="entry name" value="HP0062-like domain"/>
    <property type="match status" value="1"/>
</dbReference>
<dbReference type="EMBL" id="LR130759">
    <property type="protein sequence ID" value="VDM89474.1"/>
    <property type="molecule type" value="Genomic_DNA"/>
</dbReference>
<accession>A0A3S4FS15</accession>